<comment type="similarity">
    <text evidence="5">Belongs to the ubiquitin conjugation factor E4 family.</text>
</comment>
<dbReference type="InterPro" id="IPR003613">
    <property type="entry name" value="Ubox_domain"/>
</dbReference>
<feature type="domain" description="U-box" evidence="13">
    <location>
        <begin position="1209"/>
        <end position="1282"/>
    </location>
</feature>
<dbReference type="InterPro" id="IPR012885">
    <property type="entry name" value="F-box_Sdz-33"/>
</dbReference>
<dbReference type="PROSITE" id="PS51698">
    <property type="entry name" value="U_BOX"/>
    <property type="match status" value="1"/>
</dbReference>
<comment type="subcellular location">
    <subcellularLocation>
        <location evidence="3">Cytoplasm</location>
    </subcellularLocation>
    <subcellularLocation>
        <location evidence="2">Nucleus</location>
    </subcellularLocation>
</comment>
<evidence type="ECO:0000256" key="12">
    <source>
        <dbReference type="SAM" id="MobiDB-lite"/>
    </source>
</evidence>
<dbReference type="GO" id="GO:0000151">
    <property type="term" value="C:ubiquitin ligase complex"/>
    <property type="evidence" value="ECO:0007669"/>
    <property type="project" value="InterPro"/>
</dbReference>
<dbReference type="Pfam" id="PF04564">
    <property type="entry name" value="U-box"/>
    <property type="match status" value="1"/>
</dbReference>
<name>A0A6A5HFM5_CAERE</name>
<dbReference type="PANTHER" id="PTHR13931">
    <property type="entry name" value="UBIQUITINATION FACTOR E4"/>
    <property type="match status" value="1"/>
</dbReference>
<feature type="region of interest" description="Disordered" evidence="12">
    <location>
        <begin position="293"/>
        <end position="319"/>
    </location>
</feature>
<dbReference type="GO" id="GO:0005737">
    <property type="term" value="C:cytoplasm"/>
    <property type="evidence" value="ECO:0007669"/>
    <property type="project" value="UniProtKB-SubCell"/>
</dbReference>
<protein>
    <recommendedName>
        <fullName evidence="6">RING-type E3 ubiquitin transferase</fullName>
        <ecNumber evidence="6">2.3.2.27</ecNumber>
    </recommendedName>
</protein>
<dbReference type="KEGG" id="crq:GCK72_005115"/>
<sequence>MKPFVILFTPLLVFEKIIKLMEIIDVFELSQTSNRVLACIKYSRRRIQPIQLLKGEKCWAISVFEKKEENAQLVIRLKTEKVGNGLMRLLKMEDSVLHVCEKEEKCLTCYLPGDSKEEDIDMHLVHLFNYLSDIFNNKTITLWIRPFRIINSHFLFSNLRFERCQFVKIVGKEPDILSNDDVSRLLEVLKPTVGITLNCRVEKGFQPGSLLSLPRLLLANAKWFSFDDLLKIGCEVACLKNHSFIEDDVKKFINHWMDGNNTKLMHLRLDGFNLTPNWGDILEGIEVWDEGKSRRPKSVKNSKDGATTLQPPMDTNDVSMTDVTDESNKEFLTSLFDCEEKPDEKMLRYADSIIDVQKLMFDVSPETLQSNIAEIITKFILLSEEGSKTAASGHSYNFIESSDVVGCREEDATEFLLATFIRCNHELGKTDSHYSKKCLEAAKRAVLSVFIMIQRGYLDDQVRSEQASLVFVKRLLEDTVAFSFIKSLVEYAASPEDCDEDTLSDVFNPIFGILRSGVICQHFELNNDEVFQQILRVMNLLLSIRVDTNGPRPLSDLLVNREDFLPVPSEKIKGREFGLMSYLGPFFEYGLESSARRPNNRVFIGVEEDARKADGSVNIEQKQYFNRMSTIRSLLHQVMFPLAVDQASRNNTLKWIATIISSNSDRTRTQYDPADVVCDHFMSNFLSVMYRFSEKIDISKIIMEYPFLPGSLVDISKETRIKMDESSALAFAAQFADRPVDYHFSTVCFFLTIAAQQLVIPPLMTQISDYSRHIKELKNKVAATKEKLKTAVGTERKELEQKLAQQEEHWRLMSRHLLCCKTQGQDPALMSSALDFVNKQMKLVMNALCDNLNLMGDDSQLPAEPTPMFCAYPQNYIEDVLDFYIFAIYNGGKLLVESNTEWIQRLTVMFTHYHYVKSPFLIAKLVRVLTAIQPPLWFNVVSLRMSQEKLLLCMIRFYSDFEDNGDFYEKFNVRGNIQHMLEKMSDDVFYKTKFMEMARECGSEFIRFVNMVINDATWCIDESLSGLKSIHDVEKKMANREEWERTDQEARNQDLGVYDEAKRKVSGWLGTAKNNLGLLLSITDNSPEPFRTPALGERLAAMLNHNLSQLMGNKCAELKVHNPSSYGWQPREFVIQLISIYLGLNVPAFVKYIAYDERTYSPDFFKNVIEKMRNKNILGVSQLERFVHLAEDVQKEYASKAELEEEYDDVPEEFKDPIMDAIMVDPVKLPSGHVMDRAVIERHLLSTPNNPFNRAPLVHSELVPDDELKSRIQAWIVQKRNSKK</sequence>
<dbReference type="GO" id="GO:0006511">
    <property type="term" value="P:ubiquitin-dependent protein catabolic process"/>
    <property type="evidence" value="ECO:0007669"/>
    <property type="project" value="InterPro"/>
</dbReference>
<dbReference type="InterPro" id="IPR019474">
    <property type="entry name" value="Ub_conjug_fac_E4_core"/>
</dbReference>
<evidence type="ECO:0000256" key="10">
    <source>
        <dbReference type="ARBA" id="ARBA00023242"/>
    </source>
</evidence>
<keyword evidence="7" id="KW-0963">Cytoplasm</keyword>
<dbReference type="Pfam" id="PF10408">
    <property type="entry name" value="Ufd2P_core"/>
    <property type="match status" value="1"/>
</dbReference>
<accession>A0A6A5HFM5</accession>
<keyword evidence="10" id="KW-0539">Nucleus</keyword>
<dbReference type="Proteomes" id="UP000483820">
    <property type="component" value="Chromosome II"/>
</dbReference>
<evidence type="ECO:0000313" key="14">
    <source>
        <dbReference type="EMBL" id="KAF1765163.1"/>
    </source>
</evidence>
<proteinExistence type="inferred from homology"/>
<evidence type="ECO:0000256" key="7">
    <source>
        <dbReference type="ARBA" id="ARBA00022490"/>
    </source>
</evidence>
<comment type="caution">
    <text evidence="14">The sequence shown here is derived from an EMBL/GenBank/DDBJ whole genome shotgun (WGS) entry which is preliminary data.</text>
</comment>
<evidence type="ECO:0000256" key="6">
    <source>
        <dbReference type="ARBA" id="ARBA00012483"/>
    </source>
</evidence>
<dbReference type="SUPFAM" id="SSF57850">
    <property type="entry name" value="RING/U-box"/>
    <property type="match status" value="1"/>
</dbReference>
<evidence type="ECO:0000256" key="8">
    <source>
        <dbReference type="ARBA" id="ARBA00022679"/>
    </source>
</evidence>
<dbReference type="EC" id="2.3.2.27" evidence="6"/>
<dbReference type="Gene3D" id="3.30.40.10">
    <property type="entry name" value="Zinc/RING finger domain, C3HC4 (zinc finger)"/>
    <property type="match status" value="1"/>
</dbReference>
<gene>
    <name evidence="14" type="ORF">GCK72_005115</name>
</gene>
<evidence type="ECO:0000256" key="2">
    <source>
        <dbReference type="ARBA" id="ARBA00004123"/>
    </source>
</evidence>
<comment type="pathway">
    <text evidence="4">Protein modification; protein ubiquitination.</text>
</comment>
<evidence type="ECO:0000256" key="3">
    <source>
        <dbReference type="ARBA" id="ARBA00004496"/>
    </source>
</evidence>
<dbReference type="InterPro" id="IPR045132">
    <property type="entry name" value="UBE4"/>
</dbReference>
<evidence type="ECO:0000256" key="5">
    <source>
        <dbReference type="ARBA" id="ARBA00007434"/>
    </source>
</evidence>
<dbReference type="GeneID" id="9803077"/>
<evidence type="ECO:0000256" key="4">
    <source>
        <dbReference type="ARBA" id="ARBA00004906"/>
    </source>
</evidence>
<dbReference type="GO" id="GO:0036503">
    <property type="term" value="P:ERAD pathway"/>
    <property type="evidence" value="ECO:0007669"/>
    <property type="project" value="InterPro"/>
</dbReference>
<dbReference type="GO" id="GO:0000209">
    <property type="term" value="P:protein polyubiquitination"/>
    <property type="evidence" value="ECO:0007669"/>
    <property type="project" value="TreeGrafter"/>
</dbReference>
<keyword evidence="9" id="KW-0833">Ubl conjugation pathway</keyword>
<dbReference type="FunFam" id="3.30.40.10:FF:000055">
    <property type="entry name" value="Ubiquitin conjugation factor e4 a"/>
    <property type="match status" value="1"/>
</dbReference>
<dbReference type="Pfam" id="PF07735">
    <property type="entry name" value="FBA_2"/>
    <property type="match status" value="1"/>
</dbReference>
<dbReference type="EMBL" id="WUAV01000002">
    <property type="protein sequence ID" value="KAF1765163.1"/>
    <property type="molecule type" value="Genomic_DNA"/>
</dbReference>
<dbReference type="PANTHER" id="PTHR13931:SF2">
    <property type="entry name" value="UBIQUITIN CONJUGATION FACTOR E4 B"/>
    <property type="match status" value="1"/>
</dbReference>
<comment type="catalytic activity">
    <reaction evidence="1">
        <text>S-ubiquitinyl-[E2 ubiquitin-conjugating enzyme]-L-cysteine + [acceptor protein]-L-lysine = [E2 ubiquitin-conjugating enzyme]-L-cysteine + N(6)-ubiquitinyl-[acceptor protein]-L-lysine.</text>
        <dbReference type="EC" id="2.3.2.27"/>
    </reaction>
</comment>
<dbReference type="SMART" id="SM00504">
    <property type="entry name" value="Ubox"/>
    <property type="match status" value="1"/>
</dbReference>
<evidence type="ECO:0000256" key="9">
    <source>
        <dbReference type="ARBA" id="ARBA00022786"/>
    </source>
</evidence>
<dbReference type="InterPro" id="IPR013083">
    <property type="entry name" value="Znf_RING/FYVE/PHD"/>
</dbReference>
<keyword evidence="8" id="KW-0808">Transferase</keyword>
<organism evidence="14 15">
    <name type="scientific">Caenorhabditis remanei</name>
    <name type="common">Caenorhabditis vulgaris</name>
    <dbReference type="NCBI Taxonomy" id="31234"/>
    <lineage>
        <taxon>Eukaryota</taxon>
        <taxon>Metazoa</taxon>
        <taxon>Ecdysozoa</taxon>
        <taxon>Nematoda</taxon>
        <taxon>Chromadorea</taxon>
        <taxon>Rhabditida</taxon>
        <taxon>Rhabditina</taxon>
        <taxon>Rhabditomorpha</taxon>
        <taxon>Rhabditoidea</taxon>
        <taxon>Rhabditidae</taxon>
        <taxon>Peloderinae</taxon>
        <taxon>Caenorhabditis</taxon>
    </lineage>
</organism>
<dbReference type="CDD" id="cd16658">
    <property type="entry name" value="RING-Ubox_UBE4B"/>
    <property type="match status" value="1"/>
</dbReference>
<evidence type="ECO:0000256" key="1">
    <source>
        <dbReference type="ARBA" id="ARBA00000900"/>
    </source>
</evidence>
<evidence type="ECO:0000313" key="15">
    <source>
        <dbReference type="Proteomes" id="UP000483820"/>
    </source>
</evidence>
<dbReference type="GO" id="GO:0005634">
    <property type="term" value="C:nucleus"/>
    <property type="evidence" value="ECO:0007669"/>
    <property type="project" value="UniProtKB-SubCell"/>
</dbReference>
<reference evidence="14 15" key="1">
    <citation type="submission" date="2019-12" db="EMBL/GenBank/DDBJ databases">
        <title>Chromosome-level assembly of the Caenorhabditis remanei genome.</title>
        <authorList>
            <person name="Teterina A.A."/>
            <person name="Willis J.H."/>
            <person name="Phillips P.C."/>
        </authorList>
    </citation>
    <scope>NUCLEOTIDE SEQUENCE [LARGE SCALE GENOMIC DNA]</scope>
    <source>
        <strain evidence="14 15">PX506</strain>
        <tissue evidence="14">Whole organism</tissue>
    </source>
</reference>
<dbReference type="UniPathway" id="UPA00143"/>
<evidence type="ECO:0000259" key="13">
    <source>
        <dbReference type="PROSITE" id="PS51698"/>
    </source>
</evidence>
<dbReference type="GO" id="GO:0034450">
    <property type="term" value="F:ubiquitin-ubiquitin ligase activity"/>
    <property type="evidence" value="ECO:0007669"/>
    <property type="project" value="InterPro"/>
</dbReference>
<evidence type="ECO:0000256" key="11">
    <source>
        <dbReference type="SAM" id="Coils"/>
    </source>
</evidence>
<dbReference type="RefSeq" id="XP_053589231.1">
    <property type="nucleotide sequence ID" value="XM_053725037.1"/>
</dbReference>
<dbReference type="CTD" id="9803077"/>
<keyword evidence="11" id="KW-0175">Coiled coil</keyword>
<feature type="coiled-coil region" evidence="11">
    <location>
        <begin position="767"/>
        <end position="809"/>
    </location>
</feature>